<comment type="caution">
    <text evidence="2">The sequence shown here is derived from an EMBL/GenBank/DDBJ whole genome shotgun (WGS) entry which is preliminary data.</text>
</comment>
<accession>A0A7J7LUI6</accession>
<dbReference type="EMBL" id="JACGCM010002004">
    <property type="protein sequence ID" value="KAF6146202.1"/>
    <property type="molecule type" value="Genomic_DNA"/>
</dbReference>
<feature type="region of interest" description="Disordered" evidence="1">
    <location>
        <begin position="115"/>
        <end position="135"/>
    </location>
</feature>
<keyword evidence="3" id="KW-1185">Reference proteome</keyword>
<gene>
    <name evidence="2" type="ORF">GIB67_005850</name>
</gene>
<dbReference type="AlphaFoldDB" id="A0A7J7LUI6"/>
<evidence type="ECO:0000256" key="1">
    <source>
        <dbReference type="SAM" id="MobiDB-lite"/>
    </source>
</evidence>
<dbReference type="Proteomes" id="UP000541444">
    <property type="component" value="Unassembled WGS sequence"/>
</dbReference>
<name>A0A7J7LUI6_9MAGN</name>
<proteinExistence type="predicted"/>
<sequence length="135" mass="14863">MKENFDFAALKLDELESYLQNYDDPLTQIDASQQSISTAIVDSLVSGTIFLNPLVVQTKGQAKIDHKKGARWKGGGGGVEEAVMKKKVTCKSCGVLGNHGKRTCPLLKTMITKSRDNNNEESVQPLHSNYDNHNI</sequence>
<organism evidence="2 3">
    <name type="scientific">Kingdonia uniflora</name>
    <dbReference type="NCBI Taxonomy" id="39325"/>
    <lineage>
        <taxon>Eukaryota</taxon>
        <taxon>Viridiplantae</taxon>
        <taxon>Streptophyta</taxon>
        <taxon>Embryophyta</taxon>
        <taxon>Tracheophyta</taxon>
        <taxon>Spermatophyta</taxon>
        <taxon>Magnoliopsida</taxon>
        <taxon>Ranunculales</taxon>
        <taxon>Circaeasteraceae</taxon>
        <taxon>Kingdonia</taxon>
    </lineage>
</organism>
<evidence type="ECO:0000313" key="3">
    <source>
        <dbReference type="Proteomes" id="UP000541444"/>
    </source>
</evidence>
<evidence type="ECO:0000313" key="2">
    <source>
        <dbReference type="EMBL" id="KAF6146202.1"/>
    </source>
</evidence>
<reference evidence="2 3" key="1">
    <citation type="journal article" date="2020" name="IScience">
        <title>Genome Sequencing of the Endangered Kingdonia uniflora (Circaeasteraceae, Ranunculales) Reveals Potential Mechanisms of Evolutionary Specialization.</title>
        <authorList>
            <person name="Sun Y."/>
            <person name="Deng T."/>
            <person name="Zhang A."/>
            <person name="Moore M.J."/>
            <person name="Landis J.B."/>
            <person name="Lin N."/>
            <person name="Zhang H."/>
            <person name="Zhang X."/>
            <person name="Huang J."/>
            <person name="Zhang X."/>
            <person name="Sun H."/>
            <person name="Wang H."/>
        </authorList>
    </citation>
    <scope>NUCLEOTIDE SEQUENCE [LARGE SCALE GENOMIC DNA]</scope>
    <source>
        <strain evidence="2">TB1705</strain>
        <tissue evidence="2">Leaf</tissue>
    </source>
</reference>
<feature type="compositionally biased region" description="Polar residues" evidence="1">
    <location>
        <begin position="120"/>
        <end position="135"/>
    </location>
</feature>
<protein>
    <submittedName>
        <fullName evidence="2">Uncharacterized protein</fullName>
    </submittedName>
</protein>